<keyword evidence="1" id="KW-1133">Transmembrane helix</keyword>
<dbReference type="EMBL" id="QDKH01000007">
    <property type="protein sequence ID" value="PWC17360.1"/>
    <property type="molecule type" value="Genomic_DNA"/>
</dbReference>
<proteinExistence type="predicted"/>
<keyword evidence="1" id="KW-0472">Membrane</keyword>
<reference evidence="2 3" key="1">
    <citation type="submission" date="2018-04" db="EMBL/GenBank/DDBJ databases">
        <title>Brenneria corticis sp.nov.</title>
        <authorList>
            <person name="Li Y."/>
        </authorList>
    </citation>
    <scope>NUCLEOTIDE SEQUENCE [LARGE SCALE GENOMIC DNA]</scope>
    <source>
        <strain evidence="2 3">CFCC 11842</strain>
    </source>
</reference>
<name>A0A2U1U6R6_9GAMM</name>
<protein>
    <submittedName>
        <fullName evidence="2">Uncharacterized protein</fullName>
    </submittedName>
</protein>
<keyword evidence="3" id="KW-1185">Reference proteome</keyword>
<gene>
    <name evidence="2" type="ORF">DDT56_07510</name>
</gene>
<keyword evidence="1" id="KW-0812">Transmembrane</keyword>
<evidence type="ECO:0000313" key="2">
    <source>
        <dbReference type="EMBL" id="PWC17360.1"/>
    </source>
</evidence>
<dbReference type="Proteomes" id="UP000296159">
    <property type="component" value="Unassembled WGS sequence"/>
</dbReference>
<feature type="transmembrane region" description="Helical" evidence="1">
    <location>
        <begin position="12"/>
        <end position="32"/>
    </location>
</feature>
<feature type="transmembrane region" description="Helical" evidence="1">
    <location>
        <begin position="44"/>
        <end position="65"/>
    </location>
</feature>
<sequence>MEQDVLFTTKSWVPVFVYYAISTGIFALLYYIKTIIDKKGIRPLFIFFRLFVPVITAIQFCIFFHGTSFVKDILRIDFNVDLYDSVIWGALFFSIINILAMPRNNYIKWV</sequence>
<evidence type="ECO:0000256" key="1">
    <source>
        <dbReference type="SAM" id="Phobius"/>
    </source>
</evidence>
<organism evidence="2 3">
    <name type="scientific">Brenneria corticis</name>
    <dbReference type="NCBI Taxonomy" id="2173106"/>
    <lineage>
        <taxon>Bacteria</taxon>
        <taxon>Pseudomonadati</taxon>
        <taxon>Pseudomonadota</taxon>
        <taxon>Gammaproteobacteria</taxon>
        <taxon>Enterobacterales</taxon>
        <taxon>Pectobacteriaceae</taxon>
        <taxon>Brenneria</taxon>
    </lineage>
</organism>
<dbReference type="AlphaFoldDB" id="A0A2U1U6R6"/>
<accession>A0A2U1U6R6</accession>
<feature type="transmembrane region" description="Helical" evidence="1">
    <location>
        <begin position="85"/>
        <end position="102"/>
    </location>
</feature>
<comment type="caution">
    <text evidence="2">The sequence shown here is derived from an EMBL/GenBank/DDBJ whole genome shotgun (WGS) entry which is preliminary data.</text>
</comment>
<evidence type="ECO:0000313" key="3">
    <source>
        <dbReference type="Proteomes" id="UP000296159"/>
    </source>
</evidence>